<comment type="similarity">
    <text evidence="2 9">Belongs to the G-protein coupled receptor 1 family.</text>
</comment>
<dbReference type="GO" id="GO:0005886">
    <property type="term" value="C:plasma membrane"/>
    <property type="evidence" value="ECO:0007669"/>
    <property type="project" value="TreeGrafter"/>
</dbReference>
<feature type="transmembrane region" description="Helical" evidence="11">
    <location>
        <begin position="25"/>
        <end position="50"/>
    </location>
</feature>
<keyword evidence="8 9" id="KW-0807">Transducer</keyword>
<protein>
    <recommendedName>
        <fullName evidence="12">G-protein coupled receptors family 1 profile domain-containing protein</fullName>
    </recommendedName>
</protein>
<evidence type="ECO:0000256" key="7">
    <source>
        <dbReference type="ARBA" id="ARBA00023170"/>
    </source>
</evidence>
<proteinExistence type="inferred from homology"/>
<keyword evidence="7 9" id="KW-0675">Receptor</keyword>
<dbReference type="CDD" id="cd00637">
    <property type="entry name" value="7tm_classA_rhodopsin-like"/>
    <property type="match status" value="1"/>
</dbReference>
<comment type="subcellular location">
    <subcellularLocation>
        <location evidence="1">Membrane</location>
        <topology evidence="1">Multi-pass membrane protein</topology>
    </subcellularLocation>
</comment>
<keyword evidence="4 11" id="KW-1133">Transmembrane helix</keyword>
<dbReference type="Pfam" id="PF00001">
    <property type="entry name" value="7tm_1"/>
    <property type="match status" value="1"/>
</dbReference>
<evidence type="ECO:0000256" key="6">
    <source>
        <dbReference type="ARBA" id="ARBA00023136"/>
    </source>
</evidence>
<reference evidence="13" key="2">
    <citation type="submission" date="2023-05" db="EMBL/GenBank/DDBJ databases">
        <authorList>
            <person name="Fouks B."/>
        </authorList>
    </citation>
    <scope>NUCLEOTIDE SEQUENCE</scope>
    <source>
        <strain evidence="13">Stay&amp;Tobe</strain>
        <tissue evidence="13">Testes</tissue>
    </source>
</reference>
<reference evidence="13" key="1">
    <citation type="journal article" date="2023" name="IScience">
        <title>Live-bearing cockroach genome reveals convergent evolutionary mechanisms linked to viviparity in insects and beyond.</title>
        <authorList>
            <person name="Fouks B."/>
            <person name="Harrison M.C."/>
            <person name="Mikhailova A.A."/>
            <person name="Marchal E."/>
            <person name="English S."/>
            <person name="Carruthers M."/>
            <person name="Jennings E.C."/>
            <person name="Chiamaka E.L."/>
            <person name="Frigard R.A."/>
            <person name="Pippel M."/>
            <person name="Attardo G.M."/>
            <person name="Benoit J.B."/>
            <person name="Bornberg-Bauer E."/>
            <person name="Tobe S.S."/>
        </authorList>
    </citation>
    <scope>NUCLEOTIDE SEQUENCE</scope>
    <source>
        <strain evidence="13">Stay&amp;Tobe</strain>
    </source>
</reference>
<keyword evidence="14" id="KW-1185">Reference proteome</keyword>
<feature type="compositionally biased region" description="Polar residues" evidence="10">
    <location>
        <begin position="168"/>
        <end position="177"/>
    </location>
</feature>
<evidence type="ECO:0000256" key="10">
    <source>
        <dbReference type="SAM" id="MobiDB-lite"/>
    </source>
</evidence>
<accession>A0AAD8E7H4</accession>
<feature type="domain" description="G-protein coupled receptors family 1 profile" evidence="12">
    <location>
        <begin position="41"/>
        <end position="311"/>
    </location>
</feature>
<dbReference type="AlphaFoldDB" id="A0AAD8E7H4"/>
<sequence>RSSDSNIHLLPESSVTQILPEDHRVALIIVGFSLGIISFFGNTGALLVVFKRKQRFLYKCSLASLALGDLILGLCHCLINFARFFVKYSNVWLLGEAMCSLLPMFQIMCLLTNSMTLSLIALDRYLAVRGGANKKWEPKDRLCVFIIFAIWTVALVARYIWKQSIPLSKSRPSIPQCSQDSTSDKTKKTKLSPTFILKSSGNSNSGSASTLVPDAGSEIPVSEDHQVHGNRTILKKPKKADNSAQTKRKIRTFKIILILIFTCFLGRMPSWIYNVTQSFPQIRLRSTDWWILQFWFNLLSLSSTALNPFLYCFLNETLEFGETINNWIQRFLDIFRSKNSKAQKNVNNCGGADEIRQNNSPVSMIPRGPYQHKENRVEGMCVAGNYM</sequence>
<dbReference type="Gene3D" id="1.20.1070.10">
    <property type="entry name" value="Rhodopsin 7-helix transmembrane proteins"/>
    <property type="match status" value="2"/>
</dbReference>
<comment type="caution">
    <text evidence="13">The sequence shown here is derived from an EMBL/GenBank/DDBJ whole genome shotgun (WGS) entry which is preliminary data.</text>
</comment>
<dbReference type="GO" id="GO:0008188">
    <property type="term" value="F:neuropeptide receptor activity"/>
    <property type="evidence" value="ECO:0007669"/>
    <property type="project" value="TreeGrafter"/>
</dbReference>
<feature type="transmembrane region" description="Helical" evidence="11">
    <location>
        <begin position="56"/>
        <end position="79"/>
    </location>
</feature>
<feature type="non-terminal residue" evidence="13">
    <location>
        <position position="1"/>
    </location>
</feature>
<gene>
    <name evidence="13" type="ORF">L9F63_004826</name>
</gene>
<evidence type="ECO:0000256" key="8">
    <source>
        <dbReference type="ARBA" id="ARBA00023224"/>
    </source>
</evidence>
<dbReference type="InterPro" id="IPR000276">
    <property type="entry name" value="GPCR_Rhodpsn"/>
</dbReference>
<dbReference type="PROSITE" id="PS50262">
    <property type="entry name" value="G_PROTEIN_RECEP_F1_2"/>
    <property type="match status" value="1"/>
</dbReference>
<evidence type="ECO:0000259" key="12">
    <source>
        <dbReference type="PROSITE" id="PS50262"/>
    </source>
</evidence>
<name>A0AAD8E7H4_DIPPU</name>
<dbReference type="PRINTS" id="PR00237">
    <property type="entry name" value="GPCRRHODOPSN"/>
</dbReference>
<keyword evidence="3 9" id="KW-0812">Transmembrane</keyword>
<evidence type="ECO:0000256" key="2">
    <source>
        <dbReference type="ARBA" id="ARBA00010663"/>
    </source>
</evidence>
<dbReference type="PROSITE" id="PS00237">
    <property type="entry name" value="G_PROTEIN_RECEP_F1_1"/>
    <property type="match status" value="1"/>
</dbReference>
<evidence type="ECO:0000256" key="11">
    <source>
        <dbReference type="SAM" id="Phobius"/>
    </source>
</evidence>
<dbReference type="PANTHER" id="PTHR24238:SF58">
    <property type="entry name" value="FI22604P1"/>
    <property type="match status" value="1"/>
</dbReference>
<evidence type="ECO:0000313" key="14">
    <source>
        <dbReference type="Proteomes" id="UP001233999"/>
    </source>
</evidence>
<dbReference type="EMBL" id="JASPKZ010008388">
    <property type="protein sequence ID" value="KAJ9579507.1"/>
    <property type="molecule type" value="Genomic_DNA"/>
</dbReference>
<evidence type="ECO:0000256" key="4">
    <source>
        <dbReference type="ARBA" id="ARBA00022989"/>
    </source>
</evidence>
<dbReference type="Proteomes" id="UP001233999">
    <property type="component" value="Unassembled WGS sequence"/>
</dbReference>
<keyword evidence="5 9" id="KW-0297">G-protein coupled receptor</keyword>
<dbReference type="SUPFAM" id="SSF81321">
    <property type="entry name" value="Family A G protein-coupled receptor-like"/>
    <property type="match status" value="2"/>
</dbReference>
<feature type="transmembrane region" description="Helical" evidence="11">
    <location>
        <begin position="91"/>
        <end position="122"/>
    </location>
</feature>
<organism evidence="13 14">
    <name type="scientific">Diploptera punctata</name>
    <name type="common">Pacific beetle cockroach</name>
    <dbReference type="NCBI Taxonomy" id="6984"/>
    <lineage>
        <taxon>Eukaryota</taxon>
        <taxon>Metazoa</taxon>
        <taxon>Ecdysozoa</taxon>
        <taxon>Arthropoda</taxon>
        <taxon>Hexapoda</taxon>
        <taxon>Insecta</taxon>
        <taxon>Pterygota</taxon>
        <taxon>Neoptera</taxon>
        <taxon>Polyneoptera</taxon>
        <taxon>Dictyoptera</taxon>
        <taxon>Blattodea</taxon>
        <taxon>Blaberoidea</taxon>
        <taxon>Blaberidae</taxon>
        <taxon>Diplopterinae</taxon>
        <taxon>Diploptera</taxon>
    </lineage>
</organism>
<feature type="transmembrane region" description="Helical" evidence="11">
    <location>
        <begin position="142"/>
        <end position="161"/>
    </location>
</feature>
<evidence type="ECO:0000256" key="9">
    <source>
        <dbReference type="RuleBase" id="RU000688"/>
    </source>
</evidence>
<keyword evidence="6 11" id="KW-0472">Membrane</keyword>
<evidence type="ECO:0000313" key="13">
    <source>
        <dbReference type="EMBL" id="KAJ9579507.1"/>
    </source>
</evidence>
<feature type="region of interest" description="Disordered" evidence="10">
    <location>
        <begin position="168"/>
        <end position="189"/>
    </location>
</feature>
<evidence type="ECO:0000256" key="1">
    <source>
        <dbReference type="ARBA" id="ARBA00004141"/>
    </source>
</evidence>
<dbReference type="PANTHER" id="PTHR24238">
    <property type="entry name" value="G-PROTEIN COUPLED RECEPTOR"/>
    <property type="match status" value="1"/>
</dbReference>
<evidence type="ECO:0000256" key="5">
    <source>
        <dbReference type="ARBA" id="ARBA00023040"/>
    </source>
</evidence>
<evidence type="ECO:0000256" key="3">
    <source>
        <dbReference type="ARBA" id="ARBA00022692"/>
    </source>
</evidence>
<dbReference type="InterPro" id="IPR017452">
    <property type="entry name" value="GPCR_Rhodpsn_7TM"/>
</dbReference>